<comment type="similarity">
    <text evidence="2">Belongs to the methyltransferase superfamily. L-isoaspartyl/D-aspartyl protein methyltransferase family.</text>
</comment>
<dbReference type="Pfam" id="PF01135">
    <property type="entry name" value="PCMT"/>
    <property type="match status" value="1"/>
</dbReference>
<evidence type="ECO:0000313" key="13">
    <source>
        <dbReference type="Proteomes" id="UP000204221"/>
    </source>
</evidence>
<evidence type="ECO:0000256" key="2">
    <source>
        <dbReference type="ARBA" id="ARBA00005369"/>
    </source>
</evidence>
<keyword evidence="13" id="KW-1185">Reference proteome</keyword>
<evidence type="ECO:0000313" key="12">
    <source>
        <dbReference type="EMBL" id="ASO19494.1"/>
    </source>
</evidence>
<dbReference type="Proteomes" id="UP000204221">
    <property type="component" value="Chromosome"/>
</dbReference>
<sequence>MTTGPGLGDVDWQPHAARLADELAAAGKLTSPEWRAAVAAVPRHHLVPAYYQHTPGGWERIDTASEAGLATVYSNTVLLTAVDDTGSGTVIRSSATQPGLMTRMLESLDLSDGQRVLEIGTGTGYNAALLSHRLGDDRVFSIDVEPDLLALARERLAGLGRRPTLVAGDGAAGLPEYAPFDAVIATCAVPAVPWAWVEQTRVSGVILTDLKIAVGAGSLVRLTRLAAKHAEGRFDPVYAAFMDLRRQAGAVPERMRVRRDHAESRRCTRLDPRIPWNNLVVWFLASFALGPGIAHGYTGEDTARPPTAVWIATADGSWAEVTLSATEDGHTVAEGGPRRLWSILEDTHQQWCDLDEPAWDRFGLSVTPGRQTLWLDHPDSEHTWPVHP</sequence>
<dbReference type="CDD" id="cd02440">
    <property type="entry name" value="AdoMet_MTases"/>
    <property type="match status" value="1"/>
</dbReference>
<proteinExistence type="inferred from homology"/>
<keyword evidence="7 12" id="KW-0808">Transferase</keyword>
<dbReference type="InterPro" id="IPR029063">
    <property type="entry name" value="SAM-dependent_MTases_sf"/>
</dbReference>
<dbReference type="RefSeq" id="WP_245856665.1">
    <property type="nucleotide sequence ID" value="NZ_CP022521.1"/>
</dbReference>
<evidence type="ECO:0000256" key="11">
    <source>
        <dbReference type="ARBA" id="ARBA00031350"/>
    </source>
</evidence>
<dbReference type="GO" id="GO:0032259">
    <property type="term" value="P:methylation"/>
    <property type="evidence" value="ECO:0007669"/>
    <property type="project" value="UniProtKB-KW"/>
</dbReference>
<evidence type="ECO:0000256" key="4">
    <source>
        <dbReference type="ARBA" id="ARBA00013346"/>
    </source>
</evidence>
<keyword evidence="8" id="KW-0949">S-adenosyl-L-methionine</keyword>
<name>A0A221W136_9PSEU</name>
<organism evidence="12 13">
    <name type="scientific">Actinoalloteichus hoggarensis</name>
    <dbReference type="NCBI Taxonomy" id="1470176"/>
    <lineage>
        <taxon>Bacteria</taxon>
        <taxon>Bacillati</taxon>
        <taxon>Actinomycetota</taxon>
        <taxon>Actinomycetes</taxon>
        <taxon>Pseudonocardiales</taxon>
        <taxon>Pseudonocardiaceae</taxon>
        <taxon>Actinoalloteichus</taxon>
    </lineage>
</organism>
<dbReference type="KEGG" id="ahg:AHOG_09250"/>
<dbReference type="InterPro" id="IPR000682">
    <property type="entry name" value="PCMT"/>
</dbReference>
<dbReference type="EMBL" id="CP022521">
    <property type="protein sequence ID" value="ASO19494.1"/>
    <property type="molecule type" value="Genomic_DNA"/>
</dbReference>
<dbReference type="SUPFAM" id="SSF53335">
    <property type="entry name" value="S-adenosyl-L-methionine-dependent methyltransferases"/>
    <property type="match status" value="1"/>
</dbReference>
<dbReference type="GO" id="GO:0004719">
    <property type="term" value="F:protein-L-isoaspartate (D-aspartate) O-methyltransferase activity"/>
    <property type="evidence" value="ECO:0007669"/>
    <property type="project" value="UniProtKB-EC"/>
</dbReference>
<accession>A0A221W136</accession>
<dbReference type="PANTHER" id="PTHR11579">
    <property type="entry name" value="PROTEIN-L-ISOASPARTATE O-METHYLTRANSFERASE"/>
    <property type="match status" value="1"/>
</dbReference>
<dbReference type="GO" id="GO:0005737">
    <property type="term" value="C:cytoplasm"/>
    <property type="evidence" value="ECO:0007669"/>
    <property type="project" value="UniProtKB-SubCell"/>
</dbReference>
<evidence type="ECO:0000256" key="10">
    <source>
        <dbReference type="ARBA" id="ARBA00031323"/>
    </source>
</evidence>
<evidence type="ECO:0000256" key="9">
    <source>
        <dbReference type="ARBA" id="ARBA00030757"/>
    </source>
</evidence>
<evidence type="ECO:0000256" key="6">
    <source>
        <dbReference type="ARBA" id="ARBA00022603"/>
    </source>
</evidence>
<reference evidence="12 13" key="1">
    <citation type="submission" date="2017-07" db="EMBL/GenBank/DDBJ databases">
        <title>Complete genome sequence of Actinoalloteichus hoggarensis DSM 45943, type strain of Actinoalloteichus hoggarensis.</title>
        <authorList>
            <person name="Ruckert C."/>
            <person name="Nouioui I."/>
            <person name="Willmese J."/>
            <person name="van Wezel G."/>
            <person name="Klenk H.-P."/>
            <person name="Kalinowski J."/>
            <person name="Zotchev S.B."/>
        </authorList>
    </citation>
    <scope>NUCLEOTIDE SEQUENCE [LARGE SCALE GENOMIC DNA]</scope>
    <source>
        <strain evidence="12 13">DSM 45943</strain>
    </source>
</reference>
<gene>
    <name evidence="12" type="primary">pcm3</name>
    <name evidence="12" type="ORF">AHOG_09250</name>
</gene>
<dbReference type="Gene3D" id="3.40.50.150">
    <property type="entry name" value="Vaccinia Virus protein VP39"/>
    <property type="match status" value="1"/>
</dbReference>
<evidence type="ECO:0000256" key="1">
    <source>
        <dbReference type="ARBA" id="ARBA00004496"/>
    </source>
</evidence>
<keyword evidence="5" id="KW-0963">Cytoplasm</keyword>
<dbReference type="AlphaFoldDB" id="A0A221W136"/>
<dbReference type="EC" id="2.1.1.77" evidence="3"/>
<evidence type="ECO:0000256" key="3">
    <source>
        <dbReference type="ARBA" id="ARBA00011890"/>
    </source>
</evidence>
<comment type="subcellular location">
    <subcellularLocation>
        <location evidence="1">Cytoplasm</location>
    </subcellularLocation>
</comment>
<evidence type="ECO:0000256" key="5">
    <source>
        <dbReference type="ARBA" id="ARBA00022490"/>
    </source>
</evidence>
<dbReference type="PANTHER" id="PTHR11579:SF0">
    <property type="entry name" value="PROTEIN-L-ISOASPARTATE(D-ASPARTATE) O-METHYLTRANSFERASE"/>
    <property type="match status" value="1"/>
</dbReference>
<evidence type="ECO:0000256" key="8">
    <source>
        <dbReference type="ARBA" id="ARBA00022691"/>
    </source>
</evidence>
<evidence type="ECO:0000256" key="7">
    <source>
        <dbReference type="ARBA" id="ARBA00022679"/>
    </source>
</evidence>
<keyword evidence="6 12" id="KW-0489">Methyltransferase</keyword>
<protein>
    <recommendedName>
        <fullName evidence="4">Protein-L-isoaspartate O-methyltransferase</fullName>
        <ecNumber evidence="3">2.1.1.77</ecNumber>
    </recommendedName>
    <alternativeName>
        <fullName evidence="11">L-isoaspartyl protein carboxyl methyltransferase</fullName>
    </alternativeName>
    <alternativeName>
        <fullName evidence="9">Protein L-isoaspartyl methyltransferase</fullName>
    </alternativeName>
    <alternativeName>
        <fullName evidence="10">Protein-beta-aspartate methyltransferase</fullName>
    </alternativeName>
</protein>